<evidence type="ECO:0000256" key="5">
    <source>
        <dbReference type="ARBA" id="ARBA00022989"/>
    </source>
</evidence>
<dbReference type="RefSeq" id="WP_259525808.1">
    <property type="nucleotide sequence ID" value="NZ_JANLCK010000002.1"/>
</dbReference>
<evidence type="ECO:0000313" key="10">
    <source>
        <dbReference type="Proteomes" id="UP001165587"/>
    </source>
</evidence>
<feature type="transmembrane region" description="Helical" evidence="8">
    <location>
        <begin position="36"/>
        <end position="57"/>
    </location>
</feature>
<dbReference type="GO" id="GO:0005886">
    <property type="term" value="C:plasma membrane"/>
    <property type="evidence" value="ECO:0007669"/>
    <property type="project" value="UniProtKB-SubCell"/>
</dbReference>
<organism evidence="9 10">
    <name type="scientific">Herbiconiux oxytropis</name>
    <dbReference type="NCBI Taxonomy" id="2970915"/>
    <lineage>
        <taxon>Bacteria</taxon>
        <taxon>Bacillati</taxon>
        <taxon>Actinomycetota</taxon>
        <taxon>Actinomycetes</taxon>
        <taxon>Micrococcales</taxon>
        <taxon>Microbacteriaceae</taxon>
        <taxon>Herbiconiux</taxon>
    </lineage>
</organism>
<evidence type="ECO:0000256" key="8">
    <source>
        <dbReference type="SAM" id="Phobius"/>
    </source>
</evidence>
<comment type="subcellular location">
    <subcellularLocation>
        <location evidence="1">Cell membrane</location>
        <topology evidence="1">Multi-pass membrane protein</topology>
    </subcellularLocation>
</comment>
<feature type="region of interest" description="Disordered" evidence="7">
    <location>
        <begin position="187"/>
        <end position="212"/>
    </location>
</feature>
<evidence type="ECO:0000256" key="1">
    <source>
        <dbReference type="ARBA" id="ARBA00004651"/>
    </source>
</evidence>
<keyword evidence="4 8" id="KW-0812">Transmembrane</keyword>
<comment type="similarity">
    <text evidence="2">Belongs to the CPA3 antiporters (TC 2.A.63) subunit E family.</text>
</comment>
<evidence type="ECO:0000256" key="4">
    <source>
        <dbReference type="ARBA" id="ARBA00022692"/>
    </source>
</evidence>
<dbReference type="GO" id="GO:0008324">
    <property type="term" value="F:monoatomic cation transmembrane transporter activity"/>
    <property type="evidence" value="ECO:0007669"/>
    <property type="project" value="InterPro"/>
</dbReference>
<dbReference type="Proteomes" id="UP001165587">
    <property type="component" value="Unassembled WGS sequence"/>
</dbReference>
<sequence length="212" mass="23106">MSPRRPRAVRARIASGLVPFLGLVLLWMLLWGQFTWLALVTGVVLAMVVSSVFYLPAVRLSGRFNPWRGLIFVVKLLADIVVASLQIAWVALKPRYTPSNAIIAVPLRTRSDLVMTFTAEAVALVPGSIVLDIDRENATLYLHSLNVTSVDELPALRRAVLATERRLILAAGSVDDLARLKKSEEAIAAGAEPEAPPEKDIDYREQTGGGTP</sequence>
<evidence type="ECO:0000256" key="3">
    <source>
        <dbReference type="ARBA" id="ARBA00022475"/>
    </source>
</evidence>
<evidence type="ECO:0000256" key="6">
    <source>
        <dbReference type="ARBA" id="ARBA00023136"/>
    </source>
</evidence>
<dbReference type="PANTHER" id="PTHR34584">
    <property type="entry name" value="NA(+)/H(+) ANTIPORTER SUBUNIT E1"/>
    <property type="match status" value="1"/>
</dbReference>
<evidence type="ECO:0000256" key="2">
    <source>
        <dbReference type="ARBA" id="ARBA00006228"/>
    </source>
</evidence>
<keyword evidence="10" id="KW-1185">Reference proteome</keyword>
<feature type="transmembrane region" description="Helical" evidence="8">
    <location>
        <begin position="69"/>
        <end position="92"/>
    </location>
</feature>
<dbReference type="InterPro" id="IPR002758">
    <property type="entry name" value="Cation_antiport_E"/>
</dbReference>
<evidence type="ECO:0000313" key="9">
    <source>
        <dbReference type="EMBL" id="MCS5725331.1"/>
    </source>
</evidence>
<dbReference type="EMBL" id="JANLCK010000002">
    <property type="protein sequence ID" value="MCS5725331.1"/>
    <property type="molecule type" value="Genomic_DNA"/>
</dbReference>
<dbReference type="PANTHER" id="PTHR34584:SF1">
    <property type="entry name" value="NA(+)_H(+) ANTIPORTER SUBUNIT E1"/>
    <property type="match status" value="1"/>
</dbReference>
<accession>A0AA42BTL9</accession>
<feature type="compositionally biased region" description="Basic and acidic residues" evidence="7">
    <location>
        <begin position="196"/>
        <end position="205"/>
    </location>
</feature>
<keyword evidence="6 8" id="KW-0472">Membrane</keyword>
<gene>
    <name evidence="9" type="ORF">N1028_05425</name>
</gene>
<protein>
    <submittedName>
        <fullName evidence="9">Na+/H+ antiporter subunit E</fullName>
    </submittedName>
</protein>
<feature type="transmembrane region" description="Helical" evidence="8">
    <location>
        <begin position="12"/>
        <end position="30"/>
    </location>
</feature>
<keyword evidence="3" id="KW-1003">Cell membrane</keyword>
<comment type="caution">
    <text evidence="9">The sequence shown here is derived from an EMBL/GenBank/DDBJ whole genome shotgun (WGS) entry which is preliminary data.</text>
</comment>
<dbReference type="NCBIfam" id="NF006521">
    <property type="entry name" value="PRK08965.1-5"/>
    <property type="match status" value="1"/>
</dbReference>
<evidence type="ECO:0000256" key="7">
    <source>
        <dbReference type="SAM" id="MobiDB-lite"/>
    </source>
</evidence>
<dbReference type="AlphaFoldDB" id="A0AA42BTL9"/>
<keyword evidence="5 8" id="KW-1133">Transmembrane helix</keyword>
<proteinExistence type="inferred from homology"/>
<name>A0AA42BTL9_9MICO</name>
<reference evidence="9" key="1">
    <citation type="submission" date="2022-08" db="EMBL/GenBank/DDBJ databases">
        <authorList>
            <person name="Deng Y."/>
            <person name="Han X.-F."/>
            <person name="Zhang Y.-Q."/>
        </authorList>
    </citation>
    <scope>NUCLEOTIDE SEQUENCE</scope>
    <source>
        <strain evidence="9">CPCC 203407</strain>
    </source>
</reference>
<dbReference type="Pfam" id="PF01899">
    <property type="entry name" value="MNHE"/>
    <property type="match status" value="1"/>
</dbReference>